<accession>A0A6J6DB84</accession>
<dbReference type="PANTHER" id="PTHR43771">
    <property type="entry name" value="PHOSPHOMANNOMUTASE"/>
    <property type="match status" value="1"/>
</dbReference>
<dbReference type="SUPFAM" id="SSF55957">
    <property type="entry name" value="Phosphoglucomutase, C-terminal domain"/>
    <property type="match status" value="1"/>
</dbReference>
<dbReference type="EMBL" id="CAEZSU010000161">
    <property type="protein sequence ID" value="CAB4558868.1"/>
    <property type="molecule type" value="Genomic_DNA"/>
</dbReference>
<sequence length="466" mass="49322">MAPHDAAAMNAIFKAYDIRGTVPDQLDAALMERIGAAFARFAADSSGASSVLVAHDMRPSGPDFAEAFARGATGQGVDVVHLGLASTDLLFFAAGRFDMPGAMLTASHNPAQYNGVKLCLAGAKPIGAETGLTEIRDMTVAGLEPVGVSGTVSSRDDALGVFVTHVHSFVDPTVLRPLRVVADTANGMGGLTAPAVFAGLPFELDVIFGELDGTFPNHPADPIQPENLRDLQARVLETSADVGLAFDGDADRVFLVDDEGELVSGSLTTAIVADSMLSKHPGEIVLHNLICSKAVPEIIVERGGTPVRTRVGHSYIKQVMAETGACFGGEHSGHYYFRDNYRADSGIIAAMAVLEVMCATGQKLSELRKPYERYSASGELNTQVPDPLAVIEFVAERFANAEQDRLDGLTIDLTIGPASDPADPWWFNLRPSNTEPLLRLNLEATDDAACARHVAEIRALIAEAAG</sequence>
<evidence type="ECO:0000256" key="4">
    <source>
        <dbReference type="ARBA" id="ARBA00022723"/>
    </source>
</evidence>
<organism evidence="11">
    <name type="scientific">freshwater metagenome</name>
    <dbReference type="NCBI Taxonomy" id="449393"/>
    <lineage>
        <taxon>unclassified sequences</taxon>
        <taxon>metagenomes</taxon>
        <taxon>ecological metagenomes</taxon>
    </lineage>
</organism>
<feature type="domain" description="Alpha-D-phosphohexomutase alpha/beta/alpha" evidence="10">
    <location>
        <begin position="268"/>
        <end position="374"/>
    </location>
</feature>
<dbReference type="InterPro" id="IPR005845">
    <property type="entry name" value="A-D-PHexomutase_a/b/a-II"/>
</dbReference>
<evidence type="ECO:0000256" key="2">
    <source>
        <dbReference type="ARBA" id="ARBA00010231"/>
    </source>
</evidence>
<evidence type="ECO:0000256" key="1">
    <source>
        <dbReference type="ARBA" id="ARBA00001946"/>
    </source>
</evidence>
<keyword evidence="3" id="KW-0597">Phosphoprotein</keyword>
<dbReference type="CDD" id="cd03089">
    <property type="entry name" value="PMM_PGM"/>
    <property type="match status" value="1"/>
</dbReference>
<dbReference type="PRINTS" id="PR00509">
    <property type="entry name" value="PGMPMM"/>
</dbReference>
<feature type="domain" description="Alpha-D-phosphohexomutase alpha/beta/alpha" evidence="9">
    <location>
        <begin position="162"/>
        <end position="260"/>
    </location>
</feature>
<dbReference type="InterPro" id="IPR036900">
    <property type="entry name" value="A-D-PHexomutase_C_sf"/>
</dbReference>
<keyword evidence="4" id="KW-0479">Metal-binding</keyword>
<dbReference type="PANTHER" id="PTHR43771:SF1">
    <property type="entry name" value="PHOSPHOMANNOMUTASE"/>
    <property type="match status" value="1"/>
</dbReference>
<evidence type="ECO:0000259" key="10">
    <source>
        <dbReference type="Pfam" id="PF02880"/>
    </source>
</evidence>
<dbReference type="InterPro" id="IPR016055">
    <property type="entry name" value="A-D-PHexomutase_a/b/a-I/II/III"/>
</dbReference>
<reference evidence="11" key="1">
    <citation type="submission" date="2020-05" db="EMBL/GenBank/DDBJ databases">
        <authorList>
            <person name="Chiriac C."/>
            <person name="Salcher M."/>
            <person name="Ghai R."/>
            <person name="Kavagutti S V."/>
        </authorList>
    </citation>
    <scope>NUCLEOTIDE SEQUENCE</scope>
</reference>
<dbReference type="Gene3D" id="3.40.120.10">
    <property type="entry name" value="Alpha-D-Glucose-1,6-Bisphosphate, subunit A, domain 3"/>
    <property type="match status" value="3"/>
</dbReference>
<keyword evidence="6" id="KW-0413">Isomerase</keyword>
<dbReference type="Gene3D" id="3.30.310.50">
    <property type="entry name" value="Alpha-D-phosphohexomutase, C-terminal domain"/>
    <property type="match status" value="1"/>
</dbReference>
<dbReference type="Pfam" id="PF00408">
    <property type="entry name" value="PGM_PMM_IV"/>
    <property type="match status" value="1"/>
</dbReference>
<name>A0A6J6DB84_9ZZZZ</name>
<evidence type="ECO:0000256" key="3">
    <source>
        <dbReference type="ARBA" id="ARBA00022553"/>
    </source>
</evidence>
<dbReference type="AlphaFoldDB" id="A0A6J6DB84"/>
<dbReference type="Pfam" id="PF02878">
    <property type="entry name" value="PGM_PMM_I"/>
    <property type="match status" value="1"/>
</dbReference>
<dbReference type="InterPro" id="IPR005843">
    <property type="entry name" value="A-D-PHexomutase_C"/>
</dbReference>
<comment type="cofactor">
    <cofactor evidence="1">
        <name>Mg(2+)</name>
        <dbReference type="ChEBI" id="CHEBI:18420"/>
    </cofactor>
</comment>
<dbReference type="SUPFAM" id="SSF53738">
    <property type="entry name" value="Phosphoglucomutase, first 3 domains"/>
    <property type="match status" value="3"/>
</dbReference>
<dbReference type="InterPro" id="IPR005846">
    <property type="entry name" value="A-D-PHexomutase_a/b/a-III"/>
</dbReference>
<dbReference type="Pfam" id="PF02880">
    <property type="entry name" value="PGM_PMM_III"/>
    <property type="match status" value="1"/>
</dbReference>
<protein>
    <submittedName>
        <fullName evidence="11">Unannotated protein</fullName>
    </submittedName>
</protein>
<evidence type="ECO:0000259" key="8">
    <source>
        <dbReference type="Pfam" id="PF02878"/>
    </source>
</evidence>
<dbReference type="Pfam" id="PF02879">
    <property type="entry name" value="PGM_PMM_II"/>
    <property type="match status" value="1"/>
</dbReference>
<evidence type="ECO:0000313" key="11">
    <source>
        <dbReference type="EMBL" id="CAB4558868.1"/>
    </source>
</evidence>
<feature type="domain" description="Alpha-D-phosphohexomutase alpha/beta/alpha" evidence="8">
    <location>
        <begin position="12"/>
        <end position="136"/>
    </location>
</feature>
<dbReference type="GO" id="GO:0005975">
    <property type="term" value="P:carbohydrate metabolic process"/>
    <property type="evidence" value="ECO:0007669"/>
    <property type="project" value="InterPro"/>
</dbReference>
<feature type="domain" description="Alpha-D-phosphohexomutase C-terminal" evidence="7">
    <location>
        <begin position="411"/>
        <end position="459"/>
    </location>
</feature>
<evidence type="ECO:0000259" key="7">
    <source>
        <dbReference type="Pfam" id="PF00408"/>
    </source>
</evidence>
<evidence type="ECO:0000256" key="6">
    <source>
        <dbReference type="ARBA" id="ARBA00023235"/>
    </source>
</evidence>
<gene>
    <name evidence="11" type="ORF">UFOPK1495_01371</name>
</gene>
<keyword evidence="5" id="KW-0460">Magnesium</keyword>
<dbReference type="InterPro" id="IPR005844">
    <property type="entry name" value="A-D-PHexomutase_a/b/a-I"/>
</dbReference>
<dbReference type="GO" id="GO:0046872">
    <property type="term" value="F:metal ion binding"/>
    <property type="evidence" value="ECO:0007669"/>
    <property type="project" value="UniProtKB-KW"/>
</dbReference>
<evidence type="ECO:0000256" key="5">
    <source>
        <dbReference type="ARBA" id="ARBA00022842"/>
    </source>
</evidence>
<comment type="similarity">
    <text evidence="2">Belongs to the phosphohexose mutase family.</text>
</comment>
<evidence type="ECO:0000259" key="9">
    <source>
        <dbReference type="Pfam" id="PF02879"/>
    </source>
</evidence>
<proteinExistence type="inferred from homology"/>
<dbReference type="GO" id="GO:0016868">
    <property type="term" value="F:intramolecular phosphotransferase activity"/>
    <property type="evidence" value="ECO:0007669"/>
    <property type="project" value="InterPro"/>
</dbReference>
<dbReference type="InterPro" id="IPR005841">
    <property type="entry name" value="Alpha-D-phosphohexomutase_SF"/>
</dbReference>